<keyword evidence="1" id="KW-0812">Transmembrane</keyword>
<reference evidence="2" key="3">
    <citation type="submission" date="2025-09" db="UniProtKB">
        <authorList>
            <consortium name="Ensembl"/>
        </authorList>
    </citation>
    <scope>IDENTIFICATION</scope>
</reference>
<name>A0A8C9T2Y2_SCLFO</name>
<keyword evidence="3" id="KW-1185">Reference proteome</keyword>
<keyword evidence="1" id="KW-0472">Membrane</keyword>
<evidence type="ECO:0000313" key="3">
    <source>
        <dbReference type="Proteomes" id="UP000694397"/>
    </source>
</evidence>
<evidence type="ECO:0000313" key="2">
    <source>
        <dbReference type="Ensembl" id="ENSSFOP00015046010.1"/>
    </source>
</evidence>
<reference evidence="2" key="2">
    <citation type="submission" date="2025-08" db="UniProtKB">
        <authorList>
            <consortium name="Ensembl"/>
        </authorList>
    </citation>
    <scope>IDENTIFICATION</scope>
</reference>
<proteinExistence type="predicted"/>
<sequence>SESILPSVVGQQSAQGCSKLLTYFISALLLYMYFCFCFLPEFLHLLPCGLLRNCNTESF</sequence>
<accession>A0A8C9T2Y2</accession>
<protein>
    <submittedName>
        <fullName evidence="2">Uncharacterized protein</fullName>
    </submittedName>
</protein>
<evidence type="ECO:0000256" key="1">
    <source>
        <dbReference type="SAM" id="Phobius"/>
    </source>
</evidence>
<feature type="transmembrane region" description="Helical" evidence="1">
    <location>
        <begin position="20"/>
        <end position="43"/>
    </location>
</feature>
<organism evidence="2 3">
    <name type="scientific">Scleropages formosus</name>
    <name type="common">Asian bonytongue</name>
    <name type="synonym">Osteoglossum formosum</name>
    <dbReference type="NCBI Taxonomy" id="113540"/>
    <lineage>
        <taxon>Eukaryota</taxon>
        <taxon>Metazoa</taxon>
        <taxon>Chordata</taxon>
        <taxon>Craniata</taxon>
        <taxon>Vertebrata</taxon>
        <taxon>Euteleostomi</taxon>
        <taxon>Actinopterygii</taxon>
        <taxon>Neopterygii</taxon>
        <taxon>Teleostei</taxon>
        <taxon>Osteoglossocephala</taxon>
        <taxon>Osteoglossomorpha</taxon>
        <taxon>Osteoglossiformes</taxon>
        <taxon>Osteoglossidae</taxon>
        <taxon>Scleropages</taxon>
    </lineage>
</organism>
<dbReference type="AlphaFoldDB" id="A0A8C9T2Y2"/>
<dbReference type="Ensembl" id="ENSSFOT00015039757.1">
    <property type="protein sequence ID" value="ENSSFOP00015046010.1"/>
    <property type="gene ID" value="ENSSFOG00015027889.1"/>
</dbReference>
<keyword evidence="1" id="KW-1133">Transmembrane helix</keyword>
<reference evidence="2 3" key="1">
    <citation type="submission" date="2019-04" db="EMBL/GenBank/DDBJ databases">
        <authorList>
            <consortium name="Wellcome Sanger Institute Data Sharing"/>
        </authorList>
    </citation>
    <scope>NUCLEOTIDE SEQUENCE [LARGE SCALE GENOMIC DNA]</scope>
</reference>
<dbReference type="Proteomes" id="UP000694397">
    <property type="component" value="Chromosome 13"/>
</dbReference>